<dbReference type="Proteomes" id="UP001165740">
    <property type="component" value="Chromosome 17"/>
</dbReference>
<dbReference type="InterPro" id="IPR003585">
    <property type="entry name" value="Neurexin-like"/>
</dbReference>
<dbReference type="PROSITE" id="PS51162">
    <property type="entry name" value="THYROGLOBULIN_1_2"/>
    <property type="match status" value="2"/>
</dbReference>
<gene>
    <name evidence="17" type="primary">LOC106077764</name>
</gene>
<dbReference type="InterPro" id="IPR030479">
    <property type="entry name" value="Syndecan_CS"/>
</dbReference>
<feature type="domain" description="Thyroglobulin type-1" evidence="15">
    <location>
        <begin position="101"/>
        <end position="165"/>
    </location>
</feature>
<evidence type="ECO:0000256" key="14">
    <source>
        <dbReference type="SAM" id="SignalP"/>
    </source>
</evidence>
<dbReference type="SMART" id="SM00294">
    <property type="entry name" value="4.1m"/>
    <property type="match status" value="1"/>
</dbReference>
<dbReference type="GO" id="GO:0016020">
    <property type="term" value="C:membrane"/>
    <property type="evidence" value="ECO:0007669"/>
    <property type="project" value="UniProtKB-SubCell"/>
</dbReference>
<evidence type="ECO:0000256" key="5">
    <source>
        <dbReference type="ARBA" id="ARBA00022989"/>
    </source>
</evidence>
<feature type="signal peptide" evidence="14">
    <location>
        <begin position="1"/>
        <end position="20"/>
    </location>
</feature>
<keyword evidence="5 13" id="KW-1133">Transmembrane helix</keyword>
<feature type="compositionally biased region" description="Acidic residues" evidence="12">
    <location>
        <begin position="265"/>
        <end position="278"/>
    </location>
</feature>
<evidence type="ECO:0000313" key="17">
    <source>
        <dbReference type="RefSeq" id="XP_055871089.1"/>
    </source>
</evidence>
<name>A0A9W2Z7X4_BIOGL</name>
<dbReference type="OMA" id="CTIDGEY"/>
<comment type="subcellular location">
    <subcellularLocation>
        <location evidence="1 11">Membrane</location>
        <topology evidence="1 11">Single-pass type I membrane protein</topology>
    </subcellularLocation>
</comment>
<evidence type="ECO:0000256" key="10">
    <source>
        <dbReference type="PROSITE-ProRule" id="PRU00500"/>
    </source>
</evidence>
<comment type="similarity">
    <text evidence="2 11">Belongs to the syndecan proteoglycan family.</text>
</comment>
<dbReference type="SUPFAM" id="SSF57610">
    <property type="entry name" value="Thyroglobulin type-1 domain"/>
    <property type="match status" value="2"/>
</dbReference>
<evidence type="ECO:0000256" key="6">
    <source>
        <dbReference type="ARBA" id="ARBA00023136"/>
    </source>
</evidence>
<feature type="compositionally biased region" description="Basic and acidic residues" evidence="12">
    <location>
        <begin position="313"/>
        <end position="324"/>
    </location>
</feature>
<dbReference type="CDD" id="cd00191">
    <property type="entry name" value="TY"/>
    <property type="match status" value="2"/>
</dbReference>
<feature type="compositionally biased region" description="Low complexity" evidence="12">
    <location>
        <begin position="81"/>
        <end position="98"/>
    </location>
</feature>
<evidence type="ECO:0000256" key="2">
    <source>
        <dbReference type="ARBA" id="ARBA00005343"/>
    </source>
</evidence>
<feature type="chain" id="PRO_5040943258" description="Syndecan" evidence="14">
    <location>
        <begin position="21"/>
        <end position="393"/>
    </location>
</feature>
<evidence type="ECO:0000259" key="15">
    <source>
        <dbReference type="PROSITE" id="PS51162"/>
    </source>
</evidence>
<keyword evidence="9 11" id="KW-0357">Heparan sulfate</keyword>
<dbReference type="Pfam" id="PF00086">
    <property type="entry name" value="Thyroglobulin_1"/>
    <property type="match status" value="2"/>
</dbReference>
<keyword evidence="7" id="KW-1015">Disulfide bond</keyword>
<sequence length="393" mass="43324">MPWIYFKVILLFSLFGLLYGDAPLLGTRSRTSSLDTSNIEFDFDPPSSGFGPTDTDDEDLAGSGSGLSGSGDGPNYDTDVKTTPTTTSATTVNATTTSRPMSECEKASQTTKMVIGRYIPRCLPNGVYAPLQCQGEPKMSSCFCSDIAGKEIPGTMMDPPNYPDCEKGENLNPCVFQLVSYHRHHLVGSYYPKCSQDGQFEKVQCHENLCFCVDPETGKKQYGTESHSSNTMNCEGDSDIDLDLAVPIITPPPTETETPKTEEEKHDDDDDDDDDDERIDTNDNGVINIDQPGVNKHDETNENKSGTSEEEEINKKPETESRVEKATSEIMTQPGILAGIIGGSVVVLLCLVLLIMFVVYRMRKKDEGSYPLDEPRKTPNYSYVRAPEKEFYA</sequence>
<feature type="compositionally biased region" description="Gly residues" evidence="12">
    <location>
        <begin position="63"/>
        <end position="72"/>
    </location>
</feature>
<dbReference type="AlphaFoldDB" id="A0A9W2Z7X4"/>
<comment type="function">
    <text evidence="11">Cell surface proteoglycan.</text>
</comment>
<dbReference type="RefSeq" id="XP_055871089.1">
    <property type="nucleotide sequence ID" value="XM_056015114.1"/>
</dbReference>
<evidence type="ECO:0000256" key="11">
    <source>
        <dbReference type="RuleBase" id="RU000649"/>
    </source>
</evidence>
<evidence type="ECO:0000256" key="13">
    <source>
        <dbReference type="SAM" id="Phobius"/>
    </source>
</evidence>
<keyword evidence="8 11" id="KW-0325">Glycoprotein</keyword>
<feature type="region of interest" description="Disordered" evidence="12">
    <location>
        <begin position="36"/>
        <end position="105"/>
    </location>
</feature>
<dbReference type="InterPro" id="IPR001050">
    <property type="entry name" value="Syndecan"/>
</dbReference>
<keyword evidence="14" id="KW-0732">Signal</keyword>
<evidence type="ECO:0000256" key="7">
    <source>
        <dbReference type="ARBA" id="ARBA00023157"/>
    </source>
</evidence>
<dbReference type="PROSITE" id="PS00964">
    <property type="entry name" value="SYNDECAN"/>
    <property type="match status" value="1"/>
</dbReference>
<evidence type="ECO:0000256" key="8">
    <source>
        <dbReference type="ARBA" id="ARBA00023180"/>
    </source>
</evidence>
<proteinExistence type="inferred from homology"/>
<keyword evidence="16" id="KW-1185">Reference proteome</keyword>
<accession>A0A9W2Z7X4</accession>
<evidence type="ECO:0000313" key="16">
    <source>
        <dbReference type="Proteomes" id="UP001165740"/>
    </source>
</evidence>
<evidence type="ECO:0000256" key="12">
    <source>
        <dbReference type="SAM" id="MobiDB-lite"/>
    </source>
</evidence>
<evidence type="ECO:0000256" key="9">
    <source>
        <dbReference type="ARBA" id="ARBA00023207"/>
    </source>
</evidence>
<dbReference type="PANTHER" id="PTHR10915:SF1">
    <property type="entry name" value="SYNDECAN"/>
    <property type="match status" value="1"/>
</dbReference>
<dbReference type="GO" id="GO:0016477">
    <property type="term" value="P:cell migration"/>
    <property type="evidence" value="ECO:0007669"/>
    <property type="project" value="TreeGrafter"/>
</dbReference>
<reference evidence="17" key="1">
    <citation type="submission" date="2025-08" db="UniProtKB">
        <authorList>
            <consortium name="RefSeq"/>
        </authorList>
    </citation>
    <scope>IDENTIFICATION</scope>
</reference>
<keyword evidence="6 13" id="KW-0472">Membrane</keyword>
<dbReference type="Pfam" id="PF01034">
    <property type="entry name" value="Syndecan"/>
    <property type="match status" value="1"/>
</dbReference>
<dbReference type="PANTHER" id="PTHR10915">
    <property type="entry name" value="SYNDECAN"/>
    <property type="match status" value="1"/>
</dbReference>
<organism evidence="16 17">
    <name type="scientific">Biomphalaria glabrata</name>
    <name type="common">Bloodfluke planorb</name>
    <name type="synonym">Freshwater snail</name>
    <dbReference type="NCBI Taxonomy" id="6526"/>
    <lineage>
        <taxon>Eukaryota</taxon>
        <taxon>Metazoa</taxon>
        <taxon>Spiralia</taxon>
        <taxon>Lophotrochozoa</taxon>
        <taxon>Mollusca</taxon>
        <taxon>Gastropoda</taxon>
        <taxon>Heterobranchia</taxon>
        <taxon>Euthyneura</taxon>
        <taxon>Panpulmonata</taxon>
        <taxon>Hygrophila</taxon>
        <taxon>Lymnaeoidea</taxon>
        <taxon>Planorbidae</taxon>
        <taxon>Biomphalaria</taxon>
    </lineage>
</organism>
<evidence type="ECO:0000256" key="4">
    <source>
        <dbReference type="ARBA" id="ARBA00022974"/>
    </source>
</evidence>
<dbReference type="GO" id="GO:0009986">
    <property type="term" value="C:cell surface"/>
    <property type="evidence" value="ECO:0007669"/>
    <property type="project" value="TreeGrafter"/>
</dbReference>
<protein>
    <recommendedName>
        <fullName evidence="11">Syndecan</fullName>
    </recommendedName>
</protein>
<dbReference type="GeneID" id="106077764"/>
<dbReference type="OrthoDB" id="10044468at2759"/>
<comment type="caution">
    <text evidence="10">Lacks conserved residue(s) required for the propagation of feature annotation.</text>
</comment>
<dbReference type="Gene3D" id="4.10.800.10">
    <property type="entry name" value="Thyroglobulin type-1"/>
    <property type="match status" value="2"/>
</dbReference>
<feature type="region of interest" description="Disordered" evidence="12">
    <location>
        <begin position="248"/>
        <end position="324"/>
    </location>
</feature>
<keyword evidence="3 11" id="KW-0812">Transmembrane</keyword>
<evidence type="ECO:0000256" key="3">
    <source>
        <dbReference type="ARBA" id="ARBA00022692"/>
    </source>
</evidence>
<feature type="transmembrane region" description="Helical" evidence="13">
    <location>
        <begin position="336"/>
        <end position="360"/>
    </location>
</feature>
<keyword evidence="4 11" id="KW-0654">Proteoglycan</keyword>
<dbReference type="PROSITE" id="PS00484">
    <property type="entry name" value="THYROGLOBULIN_1_1"/>
    <property type="match status" value="1"/>
</dbReference>
<dbReference type="SMART" id="SM00211">
    <property type="entry name" value="TY"/>
    <property type="match status" value="2"/>
</dbReference>
<dbReference type="InterPro" id="IPR036857">
    <property type="entry name" value="Thyroglobulin_1_sf"/>
</dbReference>
<feature type="domain" description="Thyroglobulin type-1" evidence="15">
    <location>
        <begin position="171"/>
        <end position="234"/>
    </location>
</feature>
<dbReference type="InterPro" id="IPR027789">
    <property type="entry name" value="Syndecan/Neurexin_dom"/>
</dbReference>
<evidence type="ECO:0000256" key="1">
    <source>
        <dbReference type="ARBA" id="ARBA00004479"/>
    </source>
</evidence>
<dbReference type="InterPro" id="IPR000716">
    <property type="entry name" value="Thyroglobulin_1"/>
</dbReference>